<evidence type="ECO:0000313" key="3">
    <source>
        <dbReference type="EMBL" id="CCM63757.1"/>
    </source>
</evidence>
<dbReference type="RefSeq" id="WP_012226828.1">
    <property type="nucleotide sequence ID" value="NZ_HG422565.1"/>
</dbReference>
<feature type="transmembrane region" description="Helical" evidence="2">
    <location>
        <begin position="82"/>
        <end position="107"/>
    </location>
</feature>
<name>R4Z5C0_9ACTN</name>
<keyword evidence="2" id="KW-0812">Transmembrane</keyword>
<keyword evidence="4" id="KW-1185">Reference proteome</keyword>
<keyword evidence="2" id="KW-1133">Transmembrane helix</keyword>
<dbReference type="AlphaFoldDB" id="R4Z5C0"/>
<evidence type="ECO:0000313" key="4">
    <source>
        <dbReference type="Proteomes" id="UP000018291"/>
    </source>
</evidence>
<organism evidence="3 4">
    <name type="scientific">Candidatus Neomicrothrix parvicella RN1</name>
    <dbReference type="NCBI Taxonomy" id="1229780"/>
    <lineage>
        <taxon>Bacteria</taxon>
        <taxon>Bacillati</taxon>
        <taxon>Actinomycetota</taxon>
        <taxon>Acidimicrobiia</taxon>
        <taxon>Acidimicrobiales</taxon>
        <taxon>Microthrixaceae</taxon>
        <taxon>Candidatus Neomicrothrix</taxon>
    </lineage>
</organism>
<reference evidence="3 4" key="1">
    <citation type="journal article" date="2013" name="ISME J.">
        <title>Metabolic model for the filamentous 'Candidatus Microthrix parvicella' based on genomic and metagenomic analyses.</title>
        <authorList>
            <person name="Jon McIlroy S."/>
            <person name="Kristiansen R."/>
            <person name="Albertsen M."/>
            <person name="Michael Karst S."/>
            <person name="Rossetti S."/>
            <person name="Lund Nielsen J."/>
            <person name="Tandoi V."/>
            <person name="James Seviour R."/>
            <person name="Nielsen P.H."/>
        </authorList>
    </citation>
    <scope>NUCLEOTIDE SEQUENCE [LARGE SCALE GENOMIC DNA]</scope>
    <source>
        <strain evidence="3 4">RN1</strain>
    </source>
</reference>
<accession>R4Z5C0</accession>
<proteinExistence type="predicted"/>
<comment type="caution">
    <text evidence="3">The sequence shown here is derived from an EMBL/GenBank/DDBJ whole genome shotgun (WGS) entry which is preliminary data.</text>
</comment>
<dbReference type="HOGENOM" id="CLU_1802571_0_0_11"/>
<feature type="transmembrane region" description="Helical" evidence="2">
    <location>
        <begin position="6"/>
        <end position="26"/>
    </location>
</feature>
<gene>
    <name evidence="3" type="ORF">BN381_290125</name>
</gene>
<dbReference type="STRING" id="1229780.BN381_290125"/>
<feature type="region of interest" description="Disordered" evidence="1">
    <location>
        <begin position="118"/>
        <end position="143"/>
    </location>
</feature>
<feature type="transmembrane region" description="Helical" evidence="2">
    <location>
        <begin position="47"/>
        <end position="70"/>
    </location>
</feature>
<protein>
    <submittedName>
        <fullName evidence="3">Uncharacterized protein</fullName>
    </submittedName>
</protein>
<dbReference type="EMBL" id="CANL01000022">
    <property type="protein sequence ID" value="CCM63757.1"/>
    <property type="molecule type" value="Genomic_DNA"/>
</dbReference>
<keyword evidence="2" id="KW-0472">Membrane</keyword>
<evidence type="ECO:0000256" key="1">
    <source>
        <dbReference type="SAM" id="MobiDB-lite"/>
    </source>
</evidence>
<sequence length="143" mass="15366">MNAVVVTTFIYLVIAFALVIAVIPQWQRSGKEYLTHVFSTEERAEAVNRLLVTGLSLITMSLALFLMGIGSADTSEEAVMSLFIRLAGLLALVGAAFFVNLGAYWYLGRRIAEERADTDGPAVDEPVGHGPTAVAPIVPNKEA</sequence>
<evidence type="ECO:0000256" key="2">
    <source>
        <dbReference type="SAM" id="Phobius"/>
    </source>
</evidence>
<dbReference type="Proteomes" id="UP000018291">
    <property type="component" value="Unassembled WGS sequence"/>
</dbReference>